<dbReference type="AlphaFoldDB" id="A0A4Q0NYL6"/>
<sequence>MRDFVKYTQKTISFKLDKGGIYMYRFSQIQNVEAYEDHLVIYKSKKKFEKVNSSGYAKADVNRLIDLLQSKTNTITEAV</sequence>
<organism evidence="1 2">
    <name type="scientific">Leeuwenhoekiella aestuarii</name>
    <dbReference type="NCBI Taxonomy" id="2249426"/>
    <lineage>
        <taxon>Bacteria</taxon>
        <taxon>Pseudomonadati</taxon>
        <taxon>Bacteroidota</taxon>
        <taxon>Flavobacteriia</taxon>
        <taxon>Flavobacteriales</taxon>
        <taxon>Flavobacteriaceae</taxon>
        <taxon>Leeuwenhoekiella</taxon>
    </lineage>
</organism>
<comment type="caution">
    <text evidence="1">The sequence shown here is derived from an EMBL/GenBank/DDBJ whole genome shotgun (WGS) entry which is preliminary data.</text>
</comment>
<evidence type="ECO:0000313" key="2">
    <source>
        <dbReference type="Proteomes" id="UP000289821"/>
    </source>
</evidence>
<proteinExistence type="predicted"/>
<keyword evidence="2" id="KW-1185">Reference proteome</keyword>
<dbReference type="Proteomes" id="UP000289821">
    <property type="component" value="Unassembled WGS sequence"/>
</dbReference>
<evidence type="ECO:0000313" key="1">
    <source>
        <dbReference type="EMBL" id="RXG18010.1"/>
    </source>
</evidence>
<gene>
    <name evidence="1" type="ORF">DSM04_101196</name>
</gene>
<reference evidence="1 2" key="1">
    <citation type="submission" date="2018-07" db="EMBL/GenBank/DDBJ databases">
        <title>Leeuwenhoekiella genomics.</title>
        <authorList>
            <person name="Tahon G."/>
            <person name="Willems A."/>
        </authorList>
    </citation>
    <scope>NUCLEOTIDE SEQUENCE [LARGE SCALE GENOMIC DNA]</scope>
    <source>
        <strain evidence="1 2">R-50232</strain>
    </source>
</reference>
<dbReference type="OrthoDB" id="1447082at2"/>
<dbReference type="EMBL" id="QOVI01000001">
    <property type="protein sequence ID" value="RXG18010.1"/>
    <property type="molecule type" value="Genomic_DNA"/>
</dbReference>
<dbReference type="RefSeq" id="WP_128759602.1">
    <property type="nucleotide sequence ID" value="NZ_QOVI01000001.1"/>
</dbReference>
<accession>A0A4Q0NYL6</accession>
<protein>
    <submittedName>
        <fullName evidence="1">Uncharacterized protein</fullName>
    </submittedName>
</protein>
<name>A0A4Q0NYL6_9FLAO</name>